<evidence type="ECO:0000313" key="2">
    <source>
        <dbReference type="EnsemblMetazoa" id="AFAF006679-PA"/>
    </source>
</evidence>
<name>A0A182QB64_9DIPT</name>
<dbReference type="Proteomes" id="UP000075886">
    <property type="component" value="Unassembled WGS sequence"/>
</dbReference>
<reference evidence="3" key="1">
    <citation type="submission" date="2014-01" db="EMBL/GenBank/DDBJ databases">
        <title>The Genome Sequence of Anopheles farauti FAR1 (V2).</title>
        <authorList>
            <consortium name="The Broad Institute Genomics Platform"/>
            <person name="Neafsey D.E."/>
            <person name="Besansky N."/>
            <person name="Howell P."/>
            <person name="Walton C."/>
            <person name="Young S.K."/>
            <person name="Zeng Q."/>
            <person name="Gargeya S."/>
            <person name="Fitzgerald M."/>
            <person name="Haas B."/>
            <person name="Abouelleil A."/>
            <person name="Allen A.W."/>
            <person name="Alvarado L."/>
            <person name="Arachchi H.M."/>
            <person name="Berlin A.M."/>
            <person name="Chapman S.B."/>
            <person name="Gainer-Dewar J."/>
            <person name="Goldberg J."/>
            <person name="Griggs A."/>
            <person name="Gujja S."/>
            <person name="Hansen M."/>
            <person name="Howarth C."/>
            <person name="Imamovic A."/>
            <person name="Ireland A."/>
            <person name="Larimer J."/>
            <person name="McCowan C."/>
            <person name="Murphy C."/>
            <person name="Pearson M."/>
            <person name="Poon T.W."/>
            <person name="Priest M."/>
            <person name="Roberts A."/>
            <person name="Saif S."/>
            <person name="Shea T."/>
            <person name="Sisk P."/>
            <person name="Sykes S."/>
            <person name="Wortman J."/>
            <person name="Nusbaum C."/>
            <person name="Birren B."/>
        </authorList>
    </citation>
    <scope>NUCLEOTIDE SEQUENCE [LARGE SCALE GENOMIC DNA]</scope>
    <source>
        <strain evidence="3">FAR1</strain>
    </source>
</reference>
<proteinExistence type="predicted"/>
<protein>
    <submittedName>
        <fullName evidence="2">Uncharacterized protein</fullName>
    </submittedName>
</protein>
<sequence>MSWLKLNDSLNKVKGSITTFTQEVFAEGIIGEDEDDQNPARELNVAREKIDQLTDLCATQDQEIATLRKQVAEYQQQLQQPSSSSHPQPGPSAAKPVTELLCATASSSAPKPPVQVWRCWEISDSADSECTLKLPSSHMANMKKTSCQRMVTTKFSSPRIRDKQ</sequence>
<accession>A0A182QB64</accession>
<evidence type="ECO:0000256" key="1">
    <source>
        <dbReference type="SAM" id="MobiDB-lite"/>
    </source>
</evidence>
<dbReference type="VEuPathDB" id="VectorBase:AFAF006679"/>
<feature type="region of interest" description="Disordered" evidence="1">
    <location>
        <begin position="73"/>
        <end position="99"/>
    </location>
</feature>
<organism evidence="2 3">
    <name type="scientific">Anopheles farauti</name>
    <dbReference type="NCBI Taxonomy" id="69004"/>
    <lineage>
        <taxon>Eukaryota</taxon>
        <taxon>Metazoa</taxon>
        <taxon>Ecdysozoa</taxon>
        <taxon>Arthropoda</taxon>
        <taxon>Hexapoda</taxon>
        <taxon>Insecta</taxon>
        <taxon>Pterygota</taxon>
        <taxon>Neoptera</taxon>
        <taxon>Endopterygota</taxon>
        <taxon>Diptera</taxon>
        <taxon>Nematocera</taxon>
        <taxon>Culicoidea</taxon>
        <taxon>Culicidae</taxon>
        <taxon>Anophelinae</taxon>
        <taxon>Anopheles</taxon>
    </lineage>
</organism>
<feature type="compositionally biased region" description="Low complexity" evidence="1">
    <location>
        <begin position="75"/>
        <end position="87"/>
    </location>
</feature>
<dbReference type="EMBL" id="AXCN02000107">
    <property type="status" value="NOT_ANNOTATED_CDS"/>
    <property type="molecule type" value="Genomic_DNA"/>
</dbReference>
<keyword evidence="3" id="KW-1185">Reference proteome</keyword>
<evidence type="ECO:0000313" key="3">
    <source>
        <dbReference type="Proteomes" id="UP000075886"/>
    </source>
</evidence>
<dbReference type="EnsemblMetazoa" id="AFAF006679-RA">
    <property type="protein sequence ID" value="AFAF006679-PA"/>
    <property type="gene ID" value="AFAF006679"/>
</dbReference>
<dbReference type="AlphaFoldDB" id="A0A182QB64"/>
<dbReference type="STRING" id="69004.A0A182QB64"/>
<reference evidence="2" key="2">
    <citation type="submission" date="2020-05" db="UniProtKB">
        <authorList>
            <consortium name="EnsemblMetazoa"/>
        </authorList>
    </citation>
    <scope>IDENTIFICATION</scope>
    <source>
        <strain evidence="2">FAR1</strain>
    </source>
</reference>